<dbReference type="NCBIfam" id="TIGR01358">
    <property type="entry name" value="DAHP_synth_II"/>
    <property type="match status" value="1"/>
</dbReference>
<keyword evidence="2 4" id="KW-0808">Transferase</keyword>
<evidence type="ECO:0000313" key="6">
    <source>
        <dbReference type="Proteomes" id="UP000614047"/>
    </source>
</evidence>
<comment type="similarity">
    <text evidence="1 4">Belongs to the class-II DAHP synthase family.</text>
</comment>
<dbReference type="GO" id="GO:0009073">
    <property type="term" value="P:aromatic amino acid family biosynthetic process"/>
    <property type="evidence" value="ECO:0007669"/>
    <property type="project" value="UniProtKB-KW"/>
</dbReference>
<comment type="catalytic activity">
    <reaction evidence="4">
        <text>D-erythrose 4-phosphate + phosphoenolpyruvate + H2O = 7-phospho-2-dehydro-3-deoxy-D-arabino-heptonate + phosphate</text>
        <dbReference type="Rhea" id="RHEA:14717"/>
        <dbReference type="ChEBI" id="CHEBI:15377"/>
        <dbReference type="ChEBI" id="CHEBI:16897"/>
        <dbReference type="ChEBI" id="CHEBI:43474"/>
        <dbReference type="ChEBI" id="CHEBI:58394"/>
        <dbReference type="ChEBI" id="CHEBI:58702"/>
        <dbReference type="EC" id="2.5.1.54"/>
    </reaction>
</comment>
<feature type="binding site" evidence="3">
    <location>
        <position position="372"/>
    </location>
    <ligand>
        <name>Mn(2+)</name>
        <dbReference type="ChEBI" id="CHEBI:29035"/>
    </ligand>
</feature>
<keyword evidence="3" id="KW-0464">Manganese</keyword>
<comment type="cofactor">
    <cofactor evidence="3">
        <name>Mn(2+)</name>
        <dbReference type="ChEBI" id="CHEBI:29035"/>
    </cofactor>
    <cofactor evidence="3">
        <name>Co(2+)</name>
        <dbReference type="ChEBI" id="CHEBI:48828"/>
    </cofactor>
    <cofactor evidence="3">
        <name>Cd(2+)</name>
        <dbReference type="ChEBI" id="CHEBI:48775"/>
    </cofactor>
    <text evidence="3">Binds 1 divalent cation per subunit. The enzyme is active with manganese, cobalt or cadmium ions.</text>
</comment>
<dbReference type="EC" id="2.5.1.54" evidence="4"/>
<organism evidence="5 6">
    <name type="scientific">Actinomadura viridis</name>
    <dbReference type="NCBI Taxonomy" id="58110"/>
    <lineage>
        <taxon>Bacteria</taxon>
        <taxon>Bacillati</taxon>
        <taxon>Actinomycetota</taxon>
        <taxon>Actinomycetes</taxon>
        <taxon>Streptosporangiales</taxon>
        <taxon>Thermomonosporaceae</taxon>
        <taxon>Actinomadura</taxon>
    </lineage>
</organism>
<dbReference type="Proteomes" id="UP000614047">
    <property type="component" value="Unassembled WGS sequence"/>
</dbReference>
<evidence type="ECO:0000256" key="3">
    <source>
        <dbReference type="PIRSR" id="PIRSR602480-1"/>
    </source>
</evidence>
<evidence type="ECO:0000256" key="1">
    <source>
        <dbReference type="ARBA" id="ARBA00008911"/>
    </source>
</evidence>
<name>A0A931DL16_9ACTN</name>
<feature type="binding site" evidence="3">
    <location>
        <position position="90"/>
    </location>
    <ligand>
        <name>Mn(2+)</name>
        <dbReference type="ChEBI" id="CHEBI:29035"/>
    </ligand>
</feature>
<feature type="binding site" evidence="3">
    <location>
        <position position="414"/>
    </location>
    <ligand>
        <name>Mn(2+)</name>
        <dbReference type="ChEBI" id="CHEBI:29035"/>
    </ligand>
</feature>
<keyword evidence="6" id="KW-1185">Reference proteome</keyword>
<dbReference type="EMBL" id="JADOUA010000001">
    <property type="protein sequence ID" value="MBG6089010.1"/>
    <property type="molecule type" value="Genomic_DNA"/>
</dbReference>
<keyword evidence="3" id="KW-0170">Cobalt</keyword>
<feature type="binding site" evidence="3">
    <location>
        <position position="309"/>
    </location>
    <ligand>
        <name>phosphoenolpyruvate</name>
        <dbReference type="ChEBI" id="CHEBI:58702"/>
    </ligand>
</feature>
<feature type="binding site" evidence="3">
    <location>
        <position position="444"/>
    </location>
    <ligand>
        <name>Mn(2+)</name>
        <dbReference type="ChEBI" id="CHEBI:29035"/>
    </ligand>
</feature>
<evidence type="ECO:0000256" key="4">
    <source>
        <dbReference type="RuleBase" id="RU363071"/>
    </source>
</evidence>
<feature type="binding site" evidence="3">
    <location>
        <begin position="286"/>
        <end position="287"/>
    </location>
    <ligand>
        <name>phosphoenolpyruvate</name>
        <dbReference type="ChEBI" id="CHEBI:58702"/>
    </ligand>
</feature>
<reference evidence="5" key="1">
    <citation type="submission" date="2020-11" db="EMBL/GenBank/DDBJ databases">
        <title>Sequencing the genomes of 1000 actinobacteria strains.</title>
        <authorList>
            <person name="Klenk H.-P."/>
        </authorList>
    </citation>
    <scope>NUCLEOTIDE SEQUENCE</scope>
    <source>
        <strain evidence="5">DSM 43175</strain>
    </source>
</reference>
<sequence>MPAVSSEFHTIDRSQVDLDMAMNTPGDLDAWRDLPALQQPEWDDPAEVRAVVEELAKQPPLVFAGECDQLKARLGEVARGEAFVLQGGDCAETFEGSNADAVKNKLKTLLQMAVVLTYAASVPVVKIGRMAGQFAKPRSKPSEVRDGLELPAYRGDAVNGFDFTPDARRNDPWRLLKAYHCSAVTLNLCRAFTKGGYADLRQVHAWNRDFVAQSPAGRRYEQLAGEIDRALTFMKACGANPDEFHGVEFYSSHEALLLEYERALTRVDSLSGLPYDVSAHLVWLGERTRQLDGAHVEFLRHIRNPIAVKLGPTTSADDALALIDRLDPDREPGRLSFITRMGAGRIREALPPLIEKVERSGARVAWICDPMHGNTFEAPSGHKTRRFDAVLDEVTGFFEVHRALGTHPGGIHIEFTGDDVTECVGGGHQIEEDDLHQRYETACDPRLNRGQSLDLAFMVAELYRETH</sequence>
<accession>A0A931DL16</accession>
<dbReference type="PANTHER" id="PTHR21337">
    <property type="entry name" value="PHOSPHO-2-DEHYDRO-3-DEOXYHEPTONATE ALDOLASE 1, 2"/>
    <property type="match status" value="1"/>
</dbReference>
<feature type="binding site" evidence="3">
    <location>
        <position position="340"/>
    </location>
    <ligand>
        <name>phosphoenolpyruvate</name>
        <dbReference type="ChEBI" id="CHEBI:58702"/>
    </ligand>
</feature>
<feature type="binding site" evidence="3">
    <location>
        <position position="129"/>
    </location>
    <ligand>
        <name>phosphoenolpyruvate</name>
        <dbReference type="ChEBI" id="CHEBI:58702"/>
    </ligand>
</feature>
<dbReference type="Pfam" id="PF01474">
    <property type="entry name" value="DAHP_synth_2"/>
    <property type="match status" value="1"/>
</dbReference>
<dbReference type="GO" id="GO:0008652">
    <property type="term" value="P:amino acid biosynthetic process"/>
    <property type="evidence" value="ECO:0007669"/>
    <property type="project" value="UniProtKB-KW"/>
</dbReference>
<keyword evidence="3" id="KW-0104">Cadmium</keyword>
<dbReference type="InterPro" id="IPR013785">
    <property type="entry name" value="Aldolase_TIM"/>
</dbReference>
<comment type="caution">
    <text evidence="5">The sequence shown here is derived from an EMBL/GenBank/DDBJ whole genome shotgun (WGS) entry which is preliminary data.</text>
</comment>
<gene>
    <name evidence="5" type="ORF">IW256_003123</name>
</gene>
<dbReference type="Gene3D" id="3.20.20.70">
    <property type="entry name" value="Aldolase class I"/>
    <property type="match status" value="1"/>
</dbReference>
<evidence type="ECO:0000256" key="2">
    <source>
        <dbReference type="ARBA" id="ARBA00022679"/>
    </source>
</evidence>
<evidence type="ECO:0000313" key="5">
    <source>
        <dbReference type="EMBL" id="MBG6089010.1"/>
    </source>
</evidence>
<dbReference type="AlphaFoldDB" id="A0A931DL16"/>
<dbReference type="PANTHER" id="PTHR21337:SF0">
    <property type="entry name" value="PHOSPHO-2-DEHYDRO-3-DEOXYHEPTONATE ALDOLASE"/>
    <property type="match status" value="1"/>
</dbReference>
<comment type="pathway">
    <text evidence="4">Metabolic intermediate biosynthesis; chorismate biosynthesis; chorismate from D-erythrose 4-phosphate and phosphoenolpyruvate: step 1/7.</text>
</comment>
<keyword evidence="4" id="KW-0028">Amino-acid biosynthesis</keyword>
<keyword evidence="4" id="KW-0057">Aromatic amino acid biosynthesis</keyword>
<proteinExistence type="inferred from homology"/>
<protein>
    <recommendedName>
        <fullName evidence="4">Phospho-2-dehydro-3-deoxyheptonate aldolase</fullName>
        <ecNumber evidence="4">2.5.1.54</ecNumber>
    </recommendedName>
</protein>
<dbReference type="InterPro" id="IPR002480">
    <property type="entry name" value="DAHP_synth_2"/>
</dbReference>
<dbReference type="SUPFAM" id="SSF51569">
    <property type="entry name" value="Aldolase"/>
    <property type="match status" value="1"/>
</dbReference>
<dbReference type="GO" id="GO:0003849">
    <property type="term" value="F:3-deoxy-7-phosphoheptulonate synthase activity"/>
    <property type="evidence" value="ECO:0007669"/>
    <property type="project" value="UniProtKB-EC"/>
</dbReference>